<organism evidence="3 4">
    <name type="scientific">Haliovirga abyssi</name>
    <dbReference type="NCBI Taxonomy" id="2996794"/>
    <lineage>
        <taxon>Bacteria</taxon>
        <taxon>Fusobacteriati</taxon>
        <taxon>Fusobacteriota</taxon>
        <taxon>Fusobacteriia</taxon>
        <taxon>Fusobacteriales</taxon>
        <taxon>Haliovirgaceae</taxon>
        <taxon>Haliovirga</taxon>
    </lineage>
</organism>
<dbReference type="InterPro" id="IPR003494">
    <property type="entry name" value="SHS2_FtsA"/>
</dbReference>
<dbReference type="InterPro" id="IPR043129">
    <property type="entry name" value="ATPase_NBD"/>
</dbReference>
<sequence length="706" mass="79426">MKNLFALDVGTRNVVGLLVDYEENKIIIKKSITLEHETRAMEDGQIHDIEKVSETVLKIKESIENGEENRVTQVAVAVAGRALVTSSAKAEKEFNPKYEITEENVATLELIAVQNSMINLSEKYKEYHCVGYTVSEYKLDNEYIKNPKLQKGSKLEVEVLATFLPKIVVDSIFTMAKKVNLEIINLTLEPIAAISVVISEDMRKLNLALVDIGAGTSDIAVTKSGKIIGYEMVPMAGDEITEKISEEYILDFSEAEKIKRELNKDIEKVGYTDILGMEYEIDKKEILGKIEPVIHELSHKIADKILELNGKAPQAIILIGGGSLIPLLRENLSEAISLPIQRVAVRGTEIIKNMVDKTNMLTTAEFITPVGIANMAINGRGFKIISVTINRISHRVFSFKNSITLRDTLLSSGLSMKKLYSSSGNPITFKLNGKLRFEKGEIGQLATIKVNGEKRSLEDEIFDNDEIEIIYKRAGRDAVFYIENLKKEYKNIEVKINDEKKILEPIIKVNGEIKADNYLIKDNDEIEVKEKFLAKDILDSENSLKFYINGKEMEILVPNEILLRDNKELDLNSEIFNGDILETKKIDKAMLKVKDVMDITEESEEIKVTVNGEIINFGKIGVEILKNSKKTSGEDIIENGDRIEVAGSSSSKLILSDIFNYYNPEDLIKERGGVLQIELNGKKAEFITPIKNRDVIKLYYAKTFKK</sequence>
<dbReference type="InterPro" id="IPR050696">
    <property type="entry name" value="FtsA/MreB"/>
</dbReference>
<dbReference type="GO" id="GO:0003723">
    <property type="term" value="F:RNA binding"/>
    <property type="evidence" value="ECO:0007669"/>
    <property type="project" value="UniProtKB-KW"/>
</dbReference>
<evidence type="ECO:0000313" key="4">
    <source>
        <dbReference type="Proteomes" id="UP001321582"/>
    </source>
</evidence>
<dbReference type="RefSeq" id="WP_307904025.1">
    <property type="nucleotide sequence ID" value="NZ_AP027059.1"/>
</dbReference>
<proteinExistence type="predicted"/>
<evidence type="ECO:0000259" key="2">
    <source>
        <dbReference type="SMART" id="SM00842"/>
    </source>
</evidence>
<keyword evidence="1" id="KW-0694">RNA-binding</keyword>
<dbReference type="Proteomes" id="UP001321582">
    <property type="component" value="Chromosome"/>
</dbReference>
<feature type="domain" description="SHS2" evidence="2">
    <location>
        <begin position="4"/>
        <end position="197"/>
    </location>
</feature>
<reference evidence="3 4" key="1">
    <citation type="submission" date="2022-11" db="EMBL/GenBank/DDBJ databases">
        <title>Haliovirga abyssi gen. nov., sp. nov., a mesophilic fermentative bacterium isolated from the Iheya North hydrothermal field and the proposal of Haliovirgaceae fam. nov.</title>
        <authorList>
            <person name="Miyazaki U."/>
            <person name="Tame A."/>
            <person name="Miyazaki J."/>
            <person name="Takai K."/>
            <person name="Sawayama S."/>
            <person name="Kitajima M."/>
            <person name="Okamoto A."/>
            <person name="Nakagawa S."/>
        </authorList>
    </citation>
    <scope>NUCLEOTIDE SEQUENCE [LARGE SCALE GENOMIC DNA]</scope>
    <source>
        <strain evidence="3 4">IC12</strain>
    </source>
</reference>
<evidence type="ECO:0000313" key="3">
    <source>
        <dbReference type="EMBL" id="BDU51185.1"/>
    </source>
</evidence>
<dbReference type="KEGG" id="haby:HLVA_17540"/>
<dbReference type="AlphaFoldDB" id="A0AAU9E003"/>
<dbReference type="Gene3D" id="3.30.420.40">
    <property type="match status" value="2"/>
</dbReference>
<dbReference type="PANTHER" id="PTHR32432">
    <property type="entry name" value="CELL DIVISION PROTEIN FTSA-RELATED"/>
    <property type="match status" value="1"/>
</dbReference>
<name>A0AAU9E003_9FUSO</name>
<dbReference type="EMBL" id="AP027059">
    <property type="protein sequence ID" value="BDU51185.1"/>
    <property type="molecule type" value="Genomic_DNA"/>
</dbReference>
<evidence type="ECO:0000256" key="1">
    <source>
        <dbReference type="PROSITE-ProRule" id="PRU00182"/>
    </source>
</evidence>
<dbReference type="SUPFAM" id="SSF53067">
    <property type="entry name" value="Actin-like ATPase domain"/>
    <property type="match status" value="2"/>
</dbReference>
<dbReference type="Pfam" id="PF14450">
    <property type="entry name" value="FtsA"/>
    <property type="match status" value="1"/>
</dbReference>
<gene>
    <name evidence="3" type="ORF">HLVA_17540</name>
</gene>
<protein>
    <submittedName>
        <fullName evidence="3">ATPase</fullName>
    </submittedName>
</protein>
<dbReference type="CDD" id="cd24004">
    <property type="entry name" value="ASKHA_NBD_PilM-like"/>
    <property type="match status" value="1"/>
</dbReference>
<dbReference type="SMART" id="SM00842">
    <property type="entry name" value="FtsA"/>
    <property type="match status" value="1"/>
</dbReference>
<accession>A0AAU9E003</accession>
<dbReference type="PANTHER" id="PTHR32432:SF3">
    <property type="entry name" value="ETHANOLAMINE UTILIZATION PROTEIN EUTJ"/>
    <property type="match status" value="1"/>
</dbReference>
<dbReference type="GO" id="GO:0051301">
    <property type="term" value="P:cell division"/>
    <property type="evidence" value="ECO:0007669"/>
    <property type="project" value="InterPro"/>
</dbReference>
<dbReference type="PROSITE" id="PS50889">
    <property type="entry name" value="S4"/>
    <property type="match status" value="1"/>
</dbReference>
<keyword evidence="4" id="KW-1185">Reference proteome</keyword>